<protein>
    <submittedName>
        <fullName evidence="1">Uncharacterized protein</fullName>
    </submittedName>
</protein>
<reference evidence="1 2" key="1">
    <citation type="submission" date="2023-08" db="EMBL/GenBank/DDBJ databases">
        <title>Black Yeasts Isolated from many extreme environments.</title>
        <authorList>
            <person name="Coleine C."/>
            <person name="Stajich J.E."/>
            <person name="Selbmann L."/>
        </authorList>
    </citation>
    <scope>NUCLEOTIDE SEQUENCE [LARGE SCALE GENOMIC DNA]</scope>
    <source>
        <strain evidence="1 2">CCFEE 536</strain>
    </source>
</reference>
<proteinExistence type="predicted"/>
<evidence type="ECO:0000313" key="1">
    <source>
        <dbReference type="EMBL" id="KAK5188676.1"/>
    </source>
</evidence>
<dbReference type="EMBL" id="JAVRRA010018311">
    <property type="protein sequence ID" value="KAK5188676.1"/>
    <property type="molecule type" value="Genomic_DNA"/>
</dbReference>
<evidence type="ECO:0000313" key="2">
    <source>
        <dbReference type="Proteomes" id="UP001357485"/>
    </source>
</evidence>
<name>A0ABR0LKM5_9PEZI</name>
<sequence length="61" mass="6977">MSEIATSFFVRSCVLENYLVIFTSEDQNVIMRAVVPEINERSSNLIGDRPTELVEIRTPMD</sequence>
<gene>
    <name evidence="1" type="ORF">LTR16_008195</name>
</gene>
<comment type="caution">
    <text evidence="1">The sequence shown here is derived from an EMBL/GenBank/DDBJ whole genome shotgun (WGS) entry which is preliminary data.</text>
</comment>
<organism evidence="1 2">
    <name type="scientific">Cryomyces antarcticus</name>
    <dbReference type="NCBI Taxonomy" id="329879"/>
    <lineage>
        <taxon>Eukaryota</taxon>
        <taxon>Fungi</taxon>
        <taxon>Dikarya</taxon>
        <taxon>Ascomycota</taxon>
        <taxon>Pezizomycotina</taxon>
        <taxon>Dothideomycetes</taxon>
        <taxon>Dothideomycetes incertae sedis</taxon>
        <taxon>Cryomyces</taxon>
    </lineage>
</organism>
<keyword evidence="2" id="KW-1185">Reference proteome</keyword>
<dbReference type="Proteomes" id="UP001357485">
    <property type="component" value="Unassembled WGS sequence"/>
</dbReference>
<accession>A0ABR0LKM5</accession>
<feature type="non-terminal residue" evidence="1">
    <location>
        <position position="61"/>
    </location>
</feature>